<feature type="compositionally biased region" description="Acidic residues" evidence="1">
    <location>
        <begin position="24"/>
        <end position="35"/>
    </location>
</feature>
<feature type="region of interest" description="Disordered" evidence="1">
    <location>
        <begin position="116"/>
        <end position="156"/>
    </location>
</feature>
<dbReference type="Proteomes" id="UP000252464">
    <property type="component" value="Genome"/>
</dbReference>
<proteinExistence type="predicted"/>
<gene>
    <name evidence="2" type="primary">53</name>
    <name evidence="2" type="ORF">SEA_SABIA_53</name>
</gene>
<accession>A0A2Z5H1X4</accession>
<dbReference type="Pfam" id="PF25690">
    <property type="entry name" value="Phage_gp49"/>
    <property type="match status" value="1"/>
</dbReference>
<dbReference type="EMBL" id="MH338240">
    <property type="protein sequence ID" value="AXC33779.1"/>
    <property type="molecule type" value="Genomic_DNA"/>
</dbReference>
<feature type="compositionally biased region" description="Gly residues" evidence="1">
    <location>
        <begin position="121"/>
        <end position="138"/>
    </location>
</feature>
<feature type="compositionally biased region" description="Low complexity" evidence="1">
    <location>
        <begin position="139"/>
        <end position="152"/>
    </location>
</feature>
<protein>
    <submittedName>
        <fullName evidence="2">Uncharacterized protein</fullName>
    </submittedName>
</protein>
<sequence length="201" mass="21107">MTMIDPFASAPADDEAQAVPAEAPEPEESLFDEPPAEAPKKAPAKKATAKVTNVVAPSEGKVVLTFKGGTGFDAPWIVIHAESLQDAYEQMVGENGALLGELFTRVQNAGQAFAKLAPQPAGGGNGGNRGGGNRGGGNQRQSSAPQAAQEAPNGEKRYCAHGEMKFKSGVSKKNGKPYQMFVCNSGDRNDECDAQFLNSRR</sequence>
<evidence type="ECO:0000313" key="3">
    <source>
        <dbReference type="Proteomes" id="UP000252464"/>
    </source>
</evidence>
<name>A0A2Z5H1X4_9CAUD</name>
<evidence type="ECO:0000313" key="2">
    <source>
        <dbReference type="EMBL" id="AXC33779.1"/>
    </source>
</evidence>
<feature type="region of interest" description="Disordered" evidence="1">
    <location>
        <begin position="1"/>
        <end position="48"/>
    </location>
</feature>
<organism evidence="2 3">
    <name type="scientific">Mycobacterium phage Sabia</name>
    <dbReference type="NCBI Taxonomy" id="2234078"/>
    <lineage>
        <taxon>Viruses</taxon>
        <taxon>Duplodnaviria</taxon>
        <taxon>Heunggongvirae</taxon>
        <taxon>Uroviricota</taxon>
        <taxon>Caudoviricetes</taxon>
        <taxon>Microwolfvirus</taxon>
        <taxon>Microwolfvirus microwolf</taxon>
    </lineage>
</organism>
<dbReference type="InterPro" id="IPR057999">
    <property type="entry name" value="Gp49"/>
</dbReference>
<evidence type="ECO:0000256" key="1">
    <source>
        <dbReference type="SAM" id="MobiDB-lite"/>
    </source>
</evidence>
<reference evidence="2 3" key="1">
    <citation type="submission" date="2018-05" db="EMBL/GenBank/DDBJ databases">
        <authorList>
            <person name="Ferroni G.J."/>
            <person name="Reedy E.B."/>
            <person name="Araujo I.V."/>
            <person name="Wallace C.M."/>
            <person name="Benjamin L.P."/>
            <person name="O'Neill W.B."/>
            <person name="Salcedo V."/>
            <person name="Adams V.L."/>
            <person name="Hartwell M.C."/>
            <person name="Williams K.C."/>
            <person name="Lee-Soety J.Y."/>
            <person name="Stoner T.H."/>
            <person name="Garlena R.A."/>
            <person name="Russell D.A."/>
            <person name="Pope W.H."/>
            <person name="Jacobs-Sera D."/>
            <person name="Hatfull G.F."/>
        </authorList>
    </citation>
    <scope>NUCLEOTIDE SEQUENCE [LARGE SCALE GENOMIC DNA]</scope>
</reference>